<accession>A0A8H4BAC5</accession>
<sequence length="175" mass="19667">RRIRTTSPVRDDLEKLMEKAEDMKEMFGGIAADPSSVVPTALKAICQGCEFVEINWACKNIEEAAAREEADEFVAVVGGRLVESLAVSHKGSWIFITEVEAYMRGAKDVDDCANTTITVNYPETPRFVVEQKREYQNQWYEAKVYFKHFEFLVTGCLCGTYDDDDLQAFLGASLG</sequence>
<organism evidence="1 2">
    <name type="scientific">Mucor circinelloides f. lusitanicus</name>
    <name type="common">Mucor racemosus var. lusitanicus</name>
    <dbReference type="NCBI Taxonomy" id="29924"/>
    <lineage>
        <taxon>Eukaryota</taxon>
        <taxon>Fungi</taxon>
        <taxon>Fungi incertae sedis</taxon>
        <taxon>Mucoromycota</taxon>
        <taxon>Mucoromycotina</taxon>
        <taxon>Mucoromycetes</taxon>
        <taxon>Mucorales</taxon>
        <taxon>Mucorineae</taxon>
        <taxon>Mucoraceae</taxon>
        <taxon>Mucor</taxon>
    </lineage>
</organism>
<feature type="non-terminal residue" evidence="1">
    <location>
        <position position="175"/>
    </location>
</feature>
<feature type="non-terminal residue" evidence="1">
    <location>
        <position position="1"/>
    </location>
</feature>
<protein>
    <submittedName>
        <fullName evidence="1">Uncharacterized protein</fullName>
    </submittedName>
</protein>
<evidence type="ECO:0000313" key="2">
    <source>
        <dbReference type="Proteomes" id="UP000469890"/>
    </source>
</evidence>
<reference evidence="1 2" key="1">
    <citation type="submission" date="2019-09" db="EMBL/GenBank/DDBJ databases">
        <authorList>
            <consortium name="DOE Joint Genome Institute"/>
            <person name="Mondo S.J."/>
            <person name="Navarro-Mendoza M.I."/>
            <person name="Perez-Arques C."/>
            <person name="Panchal S."/>
            <person name="Nicolas F.E."/>
            <person name="Ganguly P."/>
            <person name="Pangilinan J."/>
            <person name="Grigoriev I."/>
            <person name="Heitman J."/>
            <person name="Sanya K."/>
            <person name="Garre V."/>
        </authorList>
    </citation>
    <scope>NUCLEOTIDE SEQUENCE [LARGE SCALE GENOMIC DNA]</scope>
    <source>
        <strain evidence="1 2">MU402</strain>
    </source>
</reference>
<proteinExistence type="predicted"/>
<gene>
    <name evidence="1" type="ORF">FB192DRAFT_1258442</name>
</gene>
<dbReference type="Proteomes" id="UP000469890">
    <property type="component" value="Unassembled WGS sequence"/>
</dbReference>
<dbReference type="AlphaFoldDB" id="A0A8H4BAC5"/>
<evidence type="ECO:0000313" key="1">
    <source>
        <dbReference type="EMBL" id="KAF1798264.1"/>
    </source>
</evidence>
<comment type="caution">
    <text evidence="1">The sequence shown here is derived from an EMBL/GenBank/DDBJ whole genome shotgun (WGS) entry which is preliminary data.</text>
</comment>
<name>A0A8H4BAC5_MUCCL</name>
<dbReference type="EMBL" id="JAAECE010000008">
    <property type="protein sequence ID" value="KAF1798264.1"/>
    <property type="molecule type" value="Genomic_DNA"/>
</dbReference>